<comment type="subcellular location">
    <subcellularLocation>
        <location evidence="1">Nucleus</location>
    </subcellularLocation>
</comment>
<dbReference type="GO" id="GO:0005634">
    <property type="term" value="C:nucleus"/>
    <property type="evidence" value="ECO:0007669"/>
    <property type="project" value="UniProtKB-SubCell"/>
</dbReference>
<dbReference type="GO" id="GO:0048666">
    <property type="term" value="P:neuron development"/>
    <property type="evidence" value="ECO:0007669"/>
    <property type="project" value="UniProtKB-ARBA"/>
</dbReference>
<dbReference type="GO" id="GO:0003006">
    <property type="term" value="P:developmental process involved in reproduction"/>
    <property type="evidence" value="ECO:0007669"/>
    <property type="project" value="UniProtKB-ARBA"/>
</dbReference>
<feature type="domain" description="BTB" evidence="5">
    <location>
        <begin position="31"/>
        <end position="96"/>
    </location>
</feature>
<dbReference type="InterPro" id="IPR051095">
    <property type="entry name" value="Dros_DevTransReg"/>
</dbReference>
<dbReference type="InterPro" id="IPR013087">
    <property type="entry name" value="Znf_C2H2_type"/>
</dbReference>
<feature type="compositionally biased region" description="Polar residues" evidence="4">
    <location>
        <begin position="131"/>
        <end position="148"/>
    </location>
</feature>
<organism evidence="7">
    <name type="scientific">Schizaphis graminum</name>
    <name type="common">Green bug aphid</name>
    <dbReference type="NCBI Taxonomy" id="13262"/>
    <lineage>
        <taxon>Eukaryota</taxon>
        <taxon>Metazoa</taxon>
        <taxon>Ecdysozoa</taxon>
        <taxon>Arthropoda</taxon>
        <taxon>Hexapoda</taxon>
        <taxon>Insecta</taxon>
        <taxon>Pterygota</taxon>
        <taxon>Neoptera</taxon>
        <taxon>Paraneoptera</taxon>
        <taxon>Hemiptera</taxon>
        <taxon>Sternorrhyncha</taxon>
        <taxon>Aphidomorpha</taxon>
        <taxon>Aphidoidea</taxon>
        <taxon>Aphididae</taxon>
        <taxon>Aphidini</taxon>
        <taxon>Schizaphis</taxon>
    </lineage>
</organism>
<dbReference type="InterPro" id="IPR011333">
    <property type="entry name" value="SKP1/BTB/POZ_sf"/>
</dbReference>
<dbReference type="InterPro" id="IPR000210">
    <property type="entry name" value="BTB/POZ_dom"/>
</dbReference>
<dbReference type="SMART" id="SM00355">
    <property type="entry name" value="ZnF_C2H2"/>
    <property type="match status" value="2"/>
</dbReference>
<dbReference type="PROSITE" id="PS50097">
    <property type="entry name" value="BTB"/>
    <property type="match status" value="1"/>
</dbReference>
<feature type="compositionally biased region" description="Low complexity" evidence="4">
    <location>
        <begin position="395"/>
        <end position="423"/>
    </location>
</feature>
<keyword evidence="3" id="KW-0479">Metal-binding</keyword>
<dbReference type="PANTHER" id="PTHR23110:SF99">
    <property type="entry name" value="BROAD-COMPLEX CORE PROTEIN ISOFORM 6"/>
    <property type="match status" value="1"/>
</dbReference>
<dbReference type="Gene3D" id="3.30.160.60">
    <property type="entry name" value="Classic Zinc Finger"/>
    <property type="match status" value="1"/>
</dbReference>
<feature type="region of interest" description="Disordered" evidence="4">
    <location>
        <begin position="131"/>
        <end position="177"/>
    </location>
</feature>
<feature type="region of interest" description="Disordered" evidence="4">
    <location>
        <begin position="395"/>
        <end position="428"/>
    </location>
</feature>
<evidence type="ECO:0000256" key="4">
    <source>
        <dbReference type="SAM" id="MobiDB-lite"/>
    </source>
</evidence>
<dbReference type="InterPro" id="IPR036236">
    <property type="entry name" value="Znf_C2H2_sf"/>
</dbReference>
<feature type="compositionally biased region" description="Basic and acidic residues" evidence="4">
    <location>
        <begin position="149"/>
        <end position="173"/>
    </location>
</feature>
<sequence>MTADHFCLKWNNYPLNMVTELDSLRTSEDLVDVTLSCDGQLFKAHKVVLSMCSSYFRNVFKDNPCRHPVVILKDINQDDVQALLNFVYQGTVYISEKKLASFLRTAELLQIRGLAGAASTINTDLESTRTSLEKNNMPPLQQLSTNNNQDEKHDTSTSTEKSDSPKSPSEKVSAKRKKCLPVKLKKQFDNGTEFMDETTGSETDILSRLKVDDIDDGNVDTDCYIDEDGSKDEFCDDPYAQGPDVDEYEDVDLVKDEFGSHSTTIFDKSLIASRMLNDPKEIRTSTSSGIDFGLSSAQANQCPSEQSLTTADRLGRRPCPLCQKVISNKSNLLKHMRIRHSDEYNPAGCSVCGKVFKNKYSLRAHINIYHKEHSTNTTNTSNQSAYQVYNNNAVPQQQPQQQHPQQQHQQHQQTVPVQPVQPVNNSTGSYLTGSSPVTCFNQSSNATSTTGGYIIQQPPTSPFLNKISLDLPSPYQLTNQATSGPPLSPL</sequence>
<keyword evidence="3" id="KW-0863">Zinc-finger</keyword>
<accession>A0A2S2NU13</accession>
<reference evidence="7" key="1">
    <citation type="submission" date="2018-04" db="EMBL/GenBank/DDBJ databases">
        <title>Transcriptome of Schizaphis graminum biotype I.</title>
        <authorList>
            <person name="Scully E.D."/>
            <person name="Geib S.M."/>
            <person name="Palmer N.A."/>
            <person name="Koch K."/>
            <person name="Bradshaw J."/>
            <person name="Heng-Moss T."/>
            <person name="Sarath G."/>
        </authorList>
    </citation>
    <scope>NUCLEOTIDE SEQUENCE</scope>
</reference>
<evidence type="ECO:0000259" key="6">
    <source>
        <dbReference type="PROSITE" id="PS50157"/>
    </source>
</evidence>
<dbReference type="PROSITE" id="PS00028">
    <property type="entry name" value="ZINC_FINGER_C2H2_1"/>
    <property type="match status" value="2"/>
</dbReference>
<evidence type="ECO:0000313" key="7">
    <source>
        <dbReference type="EMBL" id="MBY20659.1"/>
    </source>
</evidence>
<gene>
    <name evidence="7" type="primary">br_0</name>
    <name evidence="7" type="ORF">g.77695</name>
</gene>
<keyword evidence="2" id="KW-0539">Nucleus</keyword>
<dbReference type="PROSITE" id="PS50157">
    <property type="entry name" value="ZINC_FINGER_C2H2_2"/>
    <property type="match status" value="2"/>
</dbReference>
<keyword evidence="3" id="KW-0862">Zinc</keyword>
<feature type="domain" description="C2H2-type" evidence="6">
    <location>
        <begin position="347"/>
        <end position="375"/>
    </location>
</feature>
<dbReference type="GO" id="GO:0008270">
    <property type="term" value="F:zinc ion binding"/>
    <property type="evidence" value="ECO:0007669"/>
    <property type="project" value="UniProtKB-KW"/>
</dbReference>
<dbReference type="Pfam" id="PF00651">
    <property type="entry name" value="BTB"/>
    <property type="match status" value="1"/>
</dbReference>
<dbReference type="GO" id="GO:0048513">
    <property type="term" value="P:animal organ development"/>
    <property type="evidence" value="ECO:0007669"/>
    <property type="project" value="UniProtKB-ARBA"/>
</dbReference>
<dbReference type="CDD" id="cd18315">
    <property type="entry name" value="BTB_POZ_BAB-like"/>
    <property type="match status" value="1"/>
</dbReference>
<dbReference type="Pfam" id="PF05605">
    <property type="entry name" value="zf-Di19"/>
    <property type="match status" value="1"/>
</dbReference>
<evidence type="ECO:0000256" key="1">
    <source>
        <dbReference type="ARBA" id="ARBA00004123"/>
    </source>
</evidence>
<dbReference type="SUPFAM" id="SSF57667">
    <property type="entry name" value="beta-beta-alpha zinc fingers"/>
    <property type="match status" value="1"/>
</dbReference>
<dbReference type="GO" id="GO:0006357">
    <property type="term" value="P:regulation of transcription by RNA polymerase II"/>
    <property type="evidence" value="ECO:0007669"/>
    <property type="project" value="TreeGrafter"/>
</dbReference>
<dbReference type="AlphaFoldDB" id="A0A2S2NU13"/>
<dbReference type="InterPro" id="IPR008598">
    <property type="entry name" value="Di19_Zn-bd"/>
</dbReference>
<dbReference type="SUPFAM" id="SSF54695">
    <property type="entry name" value="POZ domain"/>
    <property type="match status" value="1"/>
</dbReference>
<name>A0A2S2NU13_SCHGA</name>
<evidence type="ECO:0000259" key="5">
    <source>
        <dbReference type="PROSITE" id="PS50097"/>
    </source>
</evidence>
<protein>
    <submittedName>
        <fullName evidence="7">Broad-complex core protein isoform 6</fullName>
    </submittedName>
</protein>
<evidence type="ECO:0000256" key="3">
    <source>
        <dbReference type="PROSITE-ProRule" id="PRU00042"/>
    </source>
</evidence>
<dbReference type="SMART" id="SM00225">
    <property type="entry name" value="BTB"/>
    <property type="match status" value="1"/>
</dbReference>
<evidence type="ECO:0000256" key="2">
    <source>
        <dbReference type="ARBA" id="ARBA00023242"/>
    </source>
</evidence>
<dbReference type="Gene3D" id="3.30.710.10">
    <property type="entry name" value="Potassium Channel Kv1.1, Chain A"/>
    <property type="match status" value="1"/>
</dbReference>
<proteinExistence type="predicted"/>
<feature type="domain" description="C2H2-type" evidence="6">
    <location>
        <begin position="317"/>
        <end position="345"/>
    </location>
</feature>
<dbReference type="PANTHER" id="PTHR23110">
    <property type="entry name" value="BTB DOMAIN TRANSCRIPTION FACTOR"/>
    <property type="match status" value="1"/>
</dbReference>
<dbReference type="EMBL" id="GGMR01008040">
    <property type="protein sequence ID" value="MBY20659.1"/>
    <property type="molecule type" value="Transcribed_RNA"/>
</dbReference>